<feature type="transmembrane region" description="Helical" evidence="1">
    <location>
        <begin position="223"/>
        <end position="245"/>
    </location>
</feature>
<protein>
    <recommendedName>
        <fullName evidence="2">Phage tail collar domain-containing protein</fullName>
    </recommendedName>
</protein>
<feature type="domain" description="Phage tail collar" evidence="2">
    <location>
        <begin position="228"/>
        <end position="285"/>
    </location>
</feature>
<reference evidence="3" key="1">
    <citation type="journal article" date="2014" name="Int. J. Syst. Evol. Microbiol.">
        <title>Complete genome sequence of Corynebacterium casei LMG S-19264T (=DSM 44701T), isolated from a smear-ripened cheese.</title>
        <authorList>
            <consortium name="US DOE Joint Genome Institute (JGI-PGF)"/>
            <person name="Walter F."/>
            <person name="Albersmeier A."/>
            <person name="Kalinowski J."/>
            <person name="Ruckert C."/>
        </authorList>
    </citation>
    <scope>NUCLEOTIDE SEQUENCE</scope>
    <source>
        <strain evidence="3">KCTC 32255</strain>
    </source>
</reference>
<dbReference type="InterPro" id="IPR037053">
    <property type="entry name" value="Phage_tail_collar_dom_sf"/>
</dbReference>
<keyword evidence="4" id="KW-1185">Reference proteome</keyword>
<evidence type="ECO:0000256" key="1">
    <source>
        <dbReference type="SAM" id="Phobius"/>
    </source>
</evidence>
<comment type="caution">
    <text evidence="3">The sequence shown here is derived from an EMBL/GenBank/DDBJ whole genome shotgun (WGS) entry which is preliminary data.</text>
</comment>
<keyword evidence="1" id="KW-0812">Transmembrane</keyword>
<feature type="transmembrane region" description="Helical" evidence="1">
    <location>
        <begin position="170"/>
        <end position="196"/>
    </location>
</feature>
<name>A0A918PEG6_9SPHN</name>
<dbReference type="AlphaFoldDB" id="A0A918PEG6"/>
<proteinExistence type="predicted"/>
<gene>
    <name evidence="3" type="ORF">GCM10011614_17230</name>
</gene>
<reference evidence="3" key="2">
    <citation type="submission" date="2020-09" db="EMBL/GenBank/DDBJ databases">
        <authorList>
            <person name="Sun Q."/>
            <person name="Kim S."/>
        </authorList>
    </citation>
    <scope>NUCLEOTIDE SEQUENCE</scope>
    <source>
        <strain evidence="3">KCTC 32255</strain>
    </source>
</reference>
<dbReference type="Proteomes" id="UP000648075">
    <property type="component" value="Unassembled WGS sequence"/>
</dbReference>
<evidence type="ECO:0000313" key="3">
    <source>
        <dbReference type="EMBL" id="GGZ02708.1"/>
    </source>
</evidence>
<dbReference type="Pfam" id="PF07484">
    <property type="entry name" value="Collar"/>
    <property type="match status" value="1"/>
</dbReference>
<evidence type="ECO:0000313" key="4">
    <source>
        <dbReference type="Proteomes" id="UP000648075"/>
    </source>
</evidence>
<keyword evidence="1" id="KW-0472">Membrane</keyword>
<dbReference type="RefSeq" id="WP_189620768.1">
    <property type="nucleotide sequence ID" value="NZ_BMZA01000004.1"/>
</dbReference>
<keyword evidence="1" id="KW-1133">Transmembrane helix</keyword>
<evidence type="ECO:0000259" key="2">
    <source>
        <dbReference type="Pfam" id="PF07484"/>
    </source>
</evidence>
<dbReference type="EMBL" id="BMZA01000004">
    <property type="protein sequence ID" value="GGZ02708.1"/>
    <property type="molecule type" value="Genomic_DNA"/>
</dbReference>
<dbReference type="InterPro" id="IPR011083">
    <property type="entry name" value="Phage_tail_collar_dom"/>
</dbReference>
<sequence>MAVIVLKMTDAGLAAVQAASGTDPVEITELGLTATAFDYAPTLTALPGEFKRLDVASGVATAPNVTHLTAYDTSGDTWTATGLGLFLADGTLFAVHPSADPIMTKVALAFGLLAFDIAFEADLAANIAYGNAVFTYPAATEESQGVAEIATQGEVNAGTDDQRIVTPLKLAALLAALLGPVTAAIGSLTASLAALLTDVWRPSNDGAGSGLDADLLDGRHGAWYAPAGQVAAFAMAVAPAGWLACNGAAVSRETYAALFSAISTEWGGGDGSTTFNLPDLRGEFLRGWDDGRGIDADRDFASFQADELKEHAHGLKISTELYASHDGSEENDRMVRASDAPQANYISAAGGTETRPRNRAVLYCIKT</sequence>
<dbReference type="Gene3D" id="3.90.1340.10">
    <property type="entry name" value="Phage tail collar domain"/>
    <property type="match status" value="1"/>
</dbReference>
<organism evidence="3 4">
    <name type="scientific">Novosphingobium colocasiae</name>
    <dbReference type="NCBI Taxonomy" id="1256513"/>
    <lineage>
        <taxon>Bacteria</taxon>
        <taxon>Pseudomonadati</taxon>
        <taxon>Pseudomonadota</taxon>
        <taxon>Alphaproteobacteria</taxon>
        <taxon>Sphingomonadales</taxon>
        <taxon>Sphingomonadaceae</taxon>
        <taxon>Novosphingobium</taxon>
    </lineage>
</organism>
<dbReference type="SUPFAM" id="SSF88874">
    <property type="entry name" value="Receptor-binding domain of short tail fibre protein gp12"/>
    <property type="match status" value="1"/>
</dbReference>
<accession>A0A918PEG6</accession>